<dbReference type="RefSeq" id="WP_378219909.1">
    <property type="nucleotide sequence ID" value="NZ_JBHRTK010000009.1"/>
</dbReference>
<dbReference type="InterPro" id="IPR006342">
    <property type="entry name" value="FkbM_mtfrase"/>
</dbReference>
<dbReference type="InterPro" id="IPR029063">
    <property type="entry name" value="SAM-dependent_MTases_sf"/>
</dbReference>
<protein>
    <submittedName>
        <fullName evidence="2">FkbM family methyltransferase</fullName>
        <ecNumber evidence="2">2.1.1.-</ecNumber>
    </submittedName>
</protein>
<organism evidence="2 3">
    <name type="scientific">Aquamicrobium soli</name>
    <dbReference type="NCBI Taxonomy" id="1811518"/>
    <lineage>
        <taxon>Bacteria</taxon>
        <taxon>Pseudomonadati</taxon>
        <taxon>Pseudomonadota</taxon>
        <taxon>Alphaproteobacteria</taxon>
        <taxon>Hyphomicrobiales</taxon>
        <taxon>Phyllobacteriaceae</taxon>
        <taxon>Aquamicrobium</taxon>
    </lineage>
</organism>
<sequence>MVTVYILITEFDNRNSTLTGGWSVKFLRKKYLDTSWWRSALVSRWSNAIESYRFSPYEAELIVNDIPFVFAVTTPLAKNWYALDENLHSHEMDALFALGLKGATVFECGGHHGRDCVLLAKMVGDEGHVVSFEPHPHNIDVLRRNIGLNQLHNTIPVHAAVGSRNGSLSIRARSNAKVTNRGGIEVPVVTIDNWAEDHRMWPDVIKIDVEGYEFEVLRGAKNALKRSPALAVEVHCNIVEEFGSKPEDIWDLVDLSQYDVFIQRHDGVAVEPLSEMERLEGRPHLLFVPHRQRVET</sequence>
<gene>
    <name evidence="2" type="ORF">ACFOHJ_07745</name>
</gene>
<dbReference type="Proteomes" id="UP001595583">
    <property type="component" value="Unassembled WGS sequence"/>
</dbReference>
<keyword evidence="2" id="KW-0489">Methyltransferase</keyword>
<feature type="domain" description="Methyltransferase FkbM" evidence="1">
    <location>
        <begin position="107"/>
        <end position="253"/>
    </location>
</feature>
<dbReference type="NCBIfam" id="TIGR01444">
    <property type="entry name" value="fkbM_fam"/>
    <property type="match status" value="1"/>
</dbReference>
<dbReference type="InterPro" id="IPR052514">
    <property type="entry name" value="SAM-dependent_MTase"/>
</dbReference>
<dbReference type="SUPFAM" id="SSF53335">
    <property type="entry name" value="S-adenosyl-L-methionine-dependent methyltransferases"/>
    <property type="match status" value="1"/>
</dbReference>
<dbReference type="EC" id="2.1.1.-" evidence="2"/>
<keyword evidence="2" id="KW-0808">Transferase</keyword>
<evidence type="ECO:0000313" key="2">
    <source>
        <dbReference type="EMBL" id="MFC3206098.1"/>
    </source>
</evidence>
<dbReference type="GO" id="GO:0032259">
    <property type="term" value="P:methylation"/>
    <property type="evidence" value="ECO:0007669"/>
    <property type="project" value="UniProtKB-KW"/>
</dbReference>
<comment type="caution">
    <text evidence="2">The sequence shown here is derived from an EMBL/GenBank/DDBJ whole genome shotgun (WGS) entry which is preliminary data.</text>
</comment>
<dbReference type="EMBL" id="JBHRTK010000009">
    <property type="protein sequence ID" value="MFC3206098.1"/>
    <property type="molecule type" value="Genomic_DNA"/>
</dbReference>
<dbReference type="PANTHER" id="PTHR34203:SF15">
    <property type="entry name" value="SLL1173 PROTEIN"/>
    <property type="match status" value="1"/>
</dbReference>
<accession>A0ABV7K9G9</accession>
<dbReference type="GO" id="GO:0008168">
    <property type="term" value="F:methyltransferase activity"/>
    <property type="evidence" value="ECO:0007669"/>
    <property type="project" value="UniProtKB-KW"/>
</dbReference>
<dbReference type="PANTHER" id="PTHR34203">
    <property type="entry name" value="METHYLTRANSFERASE, FKBM FAMILY PROTEIN"/>
    <property type="match status" value="1"/>
</dbReference>
<reference evidence="3" key="1">
    <citation type="journal article" date="2019" name="Int. J. Syst. Evol. Microbiol.">
        <title>The Global Catalogue of Microorganisms (GCM) 10K type strain sequencing project: providing services to taxonomists for standard genome sequencing and annotation.</title>
        <authorList>
            <consortium name="The Broad Institute Genomics Platform"/>
            <consortium name="The Broad Institute Genome Sequencing Center for Infectious Disease"/>
            <person name="Wu L."/>
            <person name="Ma J."/>
        </authorList>
    </citation>
    <scope>NUCLEOTIDE SEQUENCE [LARGE SCALE GENOMIC DNA]</scope>
    <source>
        <strain evidence="3">KCTC 52165</strain>
    </source>
</reference>
<keyword evidence="3" id="KW-1185">Reference proteome</keyword>
<proteinExistence type="predicted"/>
<dbReference type="Pfam" id="PF05050">
    <property type="entry name" value="Methyltransf_21"/>
    <property type="match status" value="1"/>
</dbReference>
<evidence type="ECO:0000313" key="3">
    <source>
        <dbReference type="Proteomes" id="UP001595583"/>
    </source>
</evidence>
<dbReference type="Gene3D" id="3.40.50.150">
    <property type="entry name" value="Vaccinia Virus protein VP39"/>
    <property type="match status" value="1"/>
</dbReference>
<evidence type="ECO:0000259" key="1">
    <source>
        <dbReference type="Pfam" id="PF05050"/>
    </source>
</evidence>
<name>A0ABV7K9G9_9HYPH</name>